<gene>
    <name evidence="2" type="ORF">WR164_07770</name>
</gene>
<dbReference type="EMBL" id="BRPL01000002">
    <property type="protein sequence ID" value="GLB46798.1"/>
    <property type="molecule type" value="Genomic_DNA"/>
</dbReference>
<keyword evidence="3" id="KW-1185">Reference proteome</keyword>
<dbReference type="PANTHER" id="PTHR34297:SF1">
    <property type="entry name" value="ASP23_GLS24 FAMILY ENVELOPE STRESS RESPONSE PROTEIN"/>
    <property type="match status" value="1"/>
</dbReference>
<dbReference type="PANTHER" id="PTHR34297">
    <property type="entry name" value="HYPOTHETICAL CYTOSOLIC PROTEIN-RELATED"/>
    <property type="match status" value="1"/>
</dbReference>
<reference evidence="2" key="1">
    <citation type="submission" date="2022-07" db="EMBL/GenBank/DDBJ databases">
        <authorList>
            <person name="Kouya T."/>
            <person name="Ishiyama Y."/>
        </authorList>
    </citation>
    <scope>NUCLEOTIDE SEQUENCE</scope>
    <source>
        <strain evidence="2">WR16-4</strain>
    </source>
</reference>
<dbReference type="RefSeq" id="WP_286136259.1">
    <property type="nucleotide sequence ID" value="NZ_BRPL01000002.1"/>
</dbReference>
<comment type="similarity">
    <text evidence="1">Belongs to the asp23 family.</text>
</comment>
<accession>A0A9W6B1Q4</accession>
<proteinExistence type="inferred from homology"/>
<dbReference type="AlphaFoldDB" id="A0A9W6B1Q4"/>
<dbReference type="Pfam" id="PF03780">
    <property type="entry name" value="Asp23"/>
    <property type="match status" value="1"/>
</dbReference>
<dbReference type="InterPro" id="IPR005531">
    <property type="entry name" value="Asp23"/>
</dbReference>
<organism evidence="2 3">
    <name type="scientific">Philodulcilactobacillus myokoensis</name>
    <dbReference type="NCBI Taxonomy" id="2929573"/>
    <lineage>
        <taxon>Bacteria</taxon>
        <taxon>Bacillati</taxon>
        <taxon>Bacillota</taxon>
        <taxon>Bacilli</taxon>
        <taxon>Lactobacillales</taxon>
        <taxon>Lactobacillaceae</taxon>
        <taxon>Philodulcilactobacillus</taxon>
    </lineage>
</organism>
<reference evidence="2" key="2">
    <citation type="journal article" date="2023" name="PLoS ONE">
        <title>Philodulcilactobacillus myokoensis gen. nov., sp. nov., a fructophilic, acidophilic, and agar-phobic lactic acid bacterium isolated from fermented vegetable extracts.</title>
        <authorList>
            <person name="Kouya T."/>
            <person name="Ishiyama Y."/>
            <person name="Ohashi S."/>
            <person name="Kumakubo R."/>
            <person name="Yamazaki T."/>
            <person name="Otaki T."/>
        </authorList>
    </citation>
    <scope>NUCLEOTIDE SEQUENCE</scope>
    <source>
        <strain evidence="2">WR16-4</strain>
    </source>
</reference>
<evidence type="ECO:0000313" key="2">
    <source>
        <dbReference type="EMBL" id="GLB46798.1"/>
    </source>
</evidence>
<name>A0A9W6B1Q4_9LACO</name>
<comment type="caution">
    <text evidence="2">The sequence shown here is derived from an EMBL/GenBank/DDBJ whole genome shotgun (WGS) entry which is preliminary data.</text>
</comment>
<protein>
    <submittedName>
        <fullName evidence="2">Alkaline-shock protein</fullName>
    </submittedName>
</protein>
<sequence length="147" mass="16283">MAEESNIVIKAKHPDLGKIEIAPQVLEIIASIAAVQVKGVKRMRGSFANGVNELFGRKEFGKGIKLSFNQNKLSADIYVFLNYGVSVPKVALEIQDQVKQQLLFMTELDVGEINVHVEGVIPKKDSTSKFNSNNLFNNDVNDKGEHK</sequence>
<dbReference type="Proteomes" id="UP001144204">
    <property type="component" value="Unassembled WGS sequence"/>
</dbReference>
<evidence type="ECO:0000313" key="3">
    <source>
        <dbReference type="Proteomes" id="UP001144204"/>
    </source>
</evidence>
<evidence type="ECO:0000256" key="1">
    <source>
        <dbReference type="ARBA" id="ARBA00005721"/>
    </source>
</evidence>